<comment type="caution">
    <text evidence="1">The sequence shown here is derived from an EMBL/GenBank/DDBJ whole genome shotgun (WGS) entry which is preliminary data.</text>
</comment>
<accession>A0AC61L1J4</accession>
<dbReference type="Proteomes" id="UP000248329">
    <property type="component" value="Unassembled WGS sequence"/>
</dbReference>
<proteinExistence type="predicted"/>
<organism evidence="1 2">
    <name type="scientific">Candidatus Methanogaster sp</name>
    <dbReference type="NCBI Taxonomy" id="3386292"/>
    <lineage>
        <taxon>Archaea</taxon>
        <taxon>Methanobacteriati</taxon>
        <taxon>Methanobacteriota</taxon>
        <taxon>Stenosarchaea group</taxon>
        <taxon>Methanomicrobia</taxon>
        <taxon>Methanosarcinales</taxon>
        <taxon>ANME-2 cluster</taxon>
        <taxon>Candidatus Methanogasteraceae</taxon>
        <taxon>Candidatus Methanogaster</taxon>
    </lineage>
</organism>
<name>A0AC61L1J4_9EURY</name>
<protein>
    <submittedName>
        <fullName evidence="1">DNA helicase</fullName>
    </submittedName>
</protein>
<gene>
    <name evidence="1" type="ORF">C4B59_10000</name>
</gene>
<keyword evidence="1" id="KW-0347">Helicase</keyword>
<keyword evidence="1" id="KW-0547">Nucleotide-binding</keyword>
<evidence type="ECO:0000313" key="1">
    <source>
        <dbReference type="EMBL" id="PXF60069.1"/>
    </source>
</evidence>
<reference evidence="1" key="1">
    <citation type="submission" date="2018-01" db="EMBL/GenBank/DDBJ databases">
        <authorList>
            <person name="Krukenberg V."/>
        </authorList>
    </citation>
    <scope>NUCLEOTIDE SEQUENCE</scope>
    <source>
        <strain evidence="1">E20ANME2</strain>
    </source>
</reference>
<keyword evidence="1" id="KW-0378">Hydrolase</keyword>
<dbReference type="EMBL" id="PQXF01000019">
    <property type="protein sequence ID" value="PXF60069.1"/>
    <property type="molecule type" value="Genomic_DNA"/>
</dbReference>
<evidence type="ECO:0000313" key="2">
    <source>
        <dbReference type="Proteomes" id="UP000248329"/>
    </source>
</evidence>
<keyword evidence="1" id="KW-0067">ATP-binding</keyword>
<sequence>MTYDRNPNTPIANLAIGKIIEVDGSHIVAELDSDIQELSRIFGGETYPIGQFGSIVKIHFGRHIIYGYVGRLRMKSEYEKEMGVTPPTSSDSRIIEADLFGEGEWTLNTELTSPKWELHFERGVSTFPLPQQTLYLTPLSELRFIYGHGKGATINIGEHVGSGGTPCYADMNELLGKHTAILGSTGAGKSGAVAAILHSLLERGSKMDNLMPRIIILDPHNEYGAAFPEHKRLSTEEGSLFLPYWLLNLQETISLVIGKTEFVATSQSNIVKVALLKARTTAATEIGIDATKLTVDSPTPYCLDEFKEAIGEQRPSGKNKKEQEPFNSVINKLEVLQRDARVGFLMSPWDSTSDPFPNVISQFIGDGEPVRIVDLSGVPNEVAGVTSATIARTLFNFKLWQTSEERESDPTLLVCEEAHRYVPNRGEAQYEAAQEAIRRIAKEGRKYGLGLILVSQRPSEVEATVLSQCNTWIVLRITNDTDREHVRSILPDSLTGLTKVLSGLRRQEAIFTGQAAMLPSRILIRSLEREQLPRSHDIDFDKGWQTEPMTSEKISEIATRWRLQQKPTVE</sequence>